<dbReference type="AlphaFoldDB" id="A0A1F8DQ84"/>
<evidence type="ECO:0000256" key="6">
    <source>
        <dbReference type="ARBA" id="ARBA00022989"/>
    </source>
</evidence>
<keyword evidence="3" id="KW-1003">Cell membrane</keyword>
<dbReference type="Proteomes" id="UP000177029">
    <property type="component" value="Unassembled WGS sequence"/>
</dbReference>
<keyword evidence="7 8" id="KW-0472">Membrane</keyword>
<keyword evidence="6 8" id="KW-1133">Transmembrane helix</keyword>
<dbReference type="STRING" id="1802555.A2755_03545"/>
<accession>A0A1F8DQ84</accession>
<feature type="transmembrane region" description="Helical" evidence="8">
    <location>
        <begin position="374"/>
        <end position="393"/>
    </location>
</feature>
<comment type="caution">
    <text evidence="9">The sequence shown here is derived from an EMBL/GenBank/DDBJ whole genome shotgun (WGS) entry which is preliminary data.</text>
</comment>
<feature type="transmembrane region" description="Helical" evidence="8">
    <location>
        <begin position="211"/>
        <end position="232"/>
    </location>
</feature>
<feature type="transmembrane region" description="Helical" evidence="8">
    <location>
        <begin position="311"/>
        <end position="333"/>
    </location>
</feature>
<evidence type="ECO:0000256" key="1">
    <source>
        <dbReference type="ARBA" id="ARBA00004429"/>
    </source>
</evidence>
<dbReference type="PANTHER" id="PTHR22950">
    <property type="entry name" value="AMINO ACID TRANSPORTER"/>
    <property type="match status" value="1"/>
</dbReference>
<keyword evidence="2" id="KW-0813">Transport</keyword>
<evidence type="ECO:0000256" key="2">
    <source>
        <dbReference type="ARBA" id="ARBA00022448"/>
    </source>
</evidence>
<feature type="transmembrane region" description="Helical" evidence="8">
    <location>
        <begin position="171"/>
        <end position="190"/>
    </location>
</feature>
<gene>
    <name evidence="9" type="ORF">A2755_03545</name>
</gene>
<proteinExistence type="predicted"/>
<evidence type="ECO:0000256" key="3">
    <source>
        <dbReference type="ARBA" id="ARBA00022475"/>
    </source>
</evidence>
<evidence type="ECO:0000256" key="5">
    <source>
        <dbReference type="ARBA" id="ARBA00022692"/>
    </source>
</evidence>
<name>A0A1F8DQ84_9BACT</name>
<organism evidence="9 10">
    <name type="scientific">Candidatus Wolfebacteria bacterium RIFCSPHIGHO2_01_FULL_48_22</name>
    <dbReference type="NCBI Taxonomy" id="1802555"/>
    <lineage>
        <taxon>Bacteria</taxon>
        <taxon>Candidatus Wolfeibacteriota</taxon>
    </lineage>
</organism>
<reference evidence="9 10" key="1">
    <citation type="journal article" date="2016" name="Nat. Commun.">
        <title>Thousands of microbial genomes shed light on interconnected biogeochemical processes in an aquifer system.</title>
        <authorList>
            <person name="Anantharaman K."/>
            <person name="Brown C.T."/>
            <person name="Hug L.A."/>
            <person name="Sharon I."/>
            <person name="Castelle C.J."/>
            <person name="Probst A.J."/>
            <person name="Thomas B.C."/>
            <person name="Singh A."/>
            <person name="Wilkins M.J."/>
            <person name="Karaoz U."/>
            <person name="Brodie E.L."/>
            <person name="Williams K.H."/>
            <person name="Hubbard S.S."/>
            <person name="Banfield J.F."/>
        </authorList>
    </citation>
    <scope>NUCLEOTIDE SEQUENCE [LARGE SCALE GENOMIC DNA]</scope>
</reference>
<dbReference type="EMBL" id="MGIP01000019">
    <property type="protein sequence ID" value="OGM90602.1"/>
    <property type="molecule type" value="Genomic_DNA"/>
</dbReference>
<feature type="transmembrane region" description="Helical" evidence="8">
    <location>
        <begin position="142"/>
        <end position="159"/>
    </location>
</feature>
<feature type="transmembrane region" description="Helical" evidence="8">
    <location>
        <begin position="252"/>
        <end position="272"/>
    </location>
</feature>
<sequence>MWNKTVLPISLLAGTVIGAGVFSLPYVFKTTGFWLSVAYGALFCCVAISTFLMYADLLRQHPGMRYVGLMRSYFGARGYYMSFLLDTVQLFLALTVYVVLSESFLRLILPGYSGGVYAIGFWLLGSLALFVRNKKEALEEFFALLGVLIIMLVIAILGIKGFVQSGIADQPFSYEFIFLPFGALLFSFSGRSVIPDLVSLTRGNRRVLKRSIIAGISIPLVLYLLFVVGVLGLSSEVSSDAVTGLLGQVYPSLLICIGVLGALTLWSSYVAIGENIRRTLAGDVGIPKYMAGLFVVMVPIILFAFGLQNFIVLIALIGGLLTATEWACVALMWRKSFKRDSIMRMPRMQNANAAKEAVIPAEAGIHLLLPRFSYPLFLGVLGVLSIAFVYTLVEFVF</sequence>
<feature type="transmembrane region" description="Helical" evidence="8">
    <location>
        <begin position="33"/>
        <end position="57"/>
    </location>
</feature>
<evidence type="ECO:0000256" key="8">
    <source>
        <dbReference type="SAM" id="Phobius"/>
    </source>
</evidence>
<dbReference type="GO" id="GO:0015179">
    <property type="term" value="F:L-amino acid transmembrane transporter activity"/>
    <property type="evidence" value="ECO:0007669"/>
    <property type="project" value="TreeGrafter"/>
</dbReference>
<comment type="subcellular location">
    <subcellularLocation>
        <location evidence="1">Cell inner membrane</location>
        <topology evidence="1">Multi-pass membrane protein</topology>
    </subcellularLocation>
</comment>
<keyword evidence="5 8" id="KW-0812">Transmembrane</keyword>
<keyword evidence="4" id="KW-0997">Cell inner membrane</keyword>
<dbReference type="Gene3D" id="1.20.1740.10">
    <property type="entry name" value="Amino acid/polyamine transporter I"/>
    <property type="match status" value="1"/>
</dbReference>
<dbReference type="InterPro" id="IPR018227">
    <property type="entry name" value="Amino_acid_transport_2"/>
</dbReference>
<evidence type="ECO:0000313" key="10">
    <source>
        <dbReference type="Proteomes" id="UP000177029"/>
    </source>
</evidence>
<feature type="transmembrane region" description="Helical" evidence="8">
    <location>
        <begin position="284"/>
        <end position="305"/>
    </location>
</feature>
<dbReference type="Pfam" id="PF03222">
    <property type="entry name" value="Trp_Tyr_perm"/>
    <property type="match status" value="1"/>
</dbReference>
<evidence type="ECO:0000256" key="7">
    <source>
        <dbReference type="ARBA" id="ARBA00023136"/>
    </source>
</evidence>
<evidence type="ECO:0008006" key="11">
    <source>
        <dbReference type="Google" id="ProtNLM"/>
    </source>
</evidence>
<evidence type="ECO:0000256" key="4">
    <source>
        <dbReference type="ARBA" id="ARBA00022519"/>
    </source>
</evidence>
<feature type="transmembrane region" description="Helical" evidence="8">
    <location>
        <begin position="112"/>
        <end position="130"/>
    </location>
</feature>
<protein>
    <recommendedName>
        <fullName evidence="11">Amino acid transporter transmembrane domain-containing protein</fullName>
    </recommendedName>
</protein>
<dbReference type="GO" id="GO:0005886">
    <property type="term" value="C:plasma membrane"/>
    <property type="evidence" value="ECO:0007669"/>
    <property type="project" value="UniProtKB-SubCell"/>
</dbReference>
<feature type="transmembrane region" description="Helical" evidence="8">
    <location>
        <begin position="78"/>
        <end position="100"/>
    </location>
</feature>
<evidence type="ECO:0000313" key="9">
    <source>
        <dbReference type="EMBL" id="OGM90602.1"/>
    </source>
</evidence>